<name>A0AAV0UAA4_9STRA</name>
<evidence type="ECO:0000313" key="12">
    <source>
        <dbReference type="Proteomes" id="UP001159659"/>
    </source>
</evidence>
<evidence type="ECO:0000256" key="6">
    <source>
        <dbReference type="ARBA" id="ARBA00022917"/>
    </source>
</evidence>
<dbReference type="GO" id="GO:0003924">
    <property type="term" value="F:GTPase activity"/>
    <property type="evidence" value="ECO:0007669"/>
    <property type="project" value="InterPro"/>
</dbReference>
<keyword evidence="3" id="KW-0963">Cytoplasm</keyword>
<dbReference type="PRINTS" id="PR00315">
    <property type="entry name" value="ELONGATNFCT"/>
</dbReference>
<dbReference type="InterPro" id="IPR009000">
    <property type="entry name" value="Transl_B-barrel_sf"/>
</dbReference>
<dbReference type="SUPFAM" id="SSF50447">
    <property type="entry name" value="Translation proteins"/>
    <property type="match status" value="1"/>
</dbReference>
<dbReference type="SUPFAM" id="SSF50465">
    <property type="entry name" value="EF-Tu/eEF-1alpha/eIF2-gamma C-terminal domain"/>
    <property type="match status" value="1"/>
</dbReference>
<feature type="compositionally biased region" description="Acidic residues" evidence="9">
    <location>
        <begin position="14"/>
        <end position="27"/>
    </location>
</feature>
<evidence type="ECO:0000256" key="1">
    <source>
        <dbReference type="ARBA" id="ARBA00004496"/>
    </source>
</evidence>
<sequence length="670" mass="73742">MSRHRNVRNRAYSYEDEDYDEHYDDCEPNSPNSNEFMYRRDSPSRQRSVFSFVQQDPTLVEQNLNNINHFIEDPRDAEILDAMIPQVQQVIGNRFSCNEMIPELRRANYDLDKTVVALLEKGEATPVAMGGVLPLEIQIPRLEAVALAVDNEETQFKKEIIMPALTKGKAMAIGGVVMPSPVSKEVGDVKKPPCLSTADAVSAAPTISRTQTQFTPAEKKAFERAELKTQEKAIALEEKARNGGKTKISMVVIGHVDAGKSTITGHLLYKLGYVSKKLMHKYEKESREAGKSSFAYAWVMDADDEERSRGVTMDVGTSYFETATKHLTLLDAPGHRDFIPKMIAGAAQADVAVLVVPAVIGEFEAAFENSGQTKEHTMLVRSLGVSQMVVAVNKMDMINWDKERFDNIVKSLSAFLTGAGFRPKNLHFIPLSGITGANLEKTGGVEECSWYSGHSLVEAIDAFTPPQRQISKPFRMTVSDVSKSMSLGQTITGRIYAGAAAVGDTFFLMPIGLPVTVKGMEQDGETCSLARAGDTIEMGVAGIDPSALTTGSILCSIASPVRLAKKFEAKIMTMPSVEVPLVKGTCVTIHMHNVDEPVNITRLISILSKTGEVERKKPRCITRERSAVVQITCHRKICLEEFANYRQLGRFTLRDRGKTLAAGIITQIIT</sequence>
<dbReference type="Pfam" id="PF22594">
    <property type="entry name" value="GTP-eEF1A_C"/>
    <property type="match status" value="1"/>
</dbReference>
<comment type="similarity">
    <text evidence="2">Belongs to the TRAFAC class translation factor GTPase superfamily. Classic translation factor GTPase family. EF-Tu/EF-1A subfamily.</text>
</comment>
<dbReference type="CDD" id="cd01883">
    <property type="entry name" value="EF1_alpha"/>
    <property type="match status" value="1"/>
</dbReference>
<dbReference type="AlphaFoldDB" id="A0AAV0UAA4"/>
<dbReference type="CDD" id="cd04093">
    <property type="entry name" value="HBS1_C_III"/>
    <property type="match status" value="1"/>
</dbReference>
<dbReference type="Proteomes" id="UP001159659">
    <property type="component" value="Unassembled WGS sequence"/>
</dbReference>
<feature type="region of interest" description="Disordered" evidence="9">
    <location>
        <begin position="1"/>
        <end position="35"/>
    </location>
</feature>
<comment type="caution">
    <text evidence="11">The sequence shown here is derived from an EMBL/GenBank/DDBJ whole genome shotgun (WGS) entry which is preliminary data.</text>
</comment>
<organism evidence="11 12">
    <name type="scientific">Peronospora farinosa</name>
    <dbReference type="NCBI Taxonomy" id="134698"/>
    <lineage>
        <taxon>Eukaryota</taxon>
        <taxon>Sar</taxon>
        <taxon>Stramenopiles</taxon>
        <taxon>Oomycota</taxon>
        <taxon>Peronosporomycetes</taxon>
        <taxon>Peronosporales</taxon>
        <taxon>Peronosporaceae</taxon>
        <taxon>Peronospora</taxon>
    </lineage>
</organism>
<keyword evidence="7" id="KW-0342">GTP-binding</keyword>
<evidence type="ECO:0000256" key="3">
    <source>
        <dbReference type="ARBA" id="ARBA00022490"/>
    </source>
</evidence>
<gene>
    <name evidence="11" type="ORF">PFR002_LOCUS7224</name>
</gene>
<dbReference type="PROSITE" id="PS51722">
    <property type="entry name" value="G_TR_2"/>
    <property type="match status" value="1"/>
</dbReference>
<accession>A0AAV0UAA4</accession>
<feature type="domain" description="Tr-type G" evidence="10">
    <location>
        <begin position="245"/>
        <end position="468"/>
    </location>
</feature>
<dbReference type="GO" id="GO:0005525">
    <property type="term" value="F:GTP binding"/>
    <property type="evidence" value="ECO:0007669"/>
    <property type="project" value="UniProtKB-KW"/>
</dbReference>
<comment type="catalytic activity">
    <reaction evidence="8">
        <text>GTP + H2O = GDP + phosphate + H(+)</text>
        <dbReference type="Rhea" id="RHEA:19669"/>
        <dbReference type="ChEBI" id="CHEBI:15377"/>
        <dbReference type="ChEBI" id="CHEBI:15378"/>
        <dbReference type="ChEBI" id="CHEBI:37565"/>
        <dbReference type="ChEBI" id="CHEBI:43474"/>
        <dbReference type="ChEBI" id="CHEBI:58189"/>
    </reaction>
    <physiologicalReaction direction="left-to-right" evidence="8">
        <dbReference type="Rhea" id="RHEA:19670"/>
    </physiologicalReaction>
</comment>
<dbReference type="GO" id="GO:0006412">
    <property type="term" value="P:translation"/>
    <property type="evidence" value="ECO:0007669"/>
    <property type="project" value="UniProtKB-KW"/>
</dbReference>
<evidence type="ECO:0000256" key="5">
    <source>
        <dbReference type="ARBA" id="ARBA00022801"/>
    </source>
</evidence>
<protein>
    <recommendedName>
        <fullName evidence="10">Tr-type G domain-containing protein</fullName>
    </recommendedName>
</protein>
<dbReference type="InterPro" id="IPR009001">
    <property type="entry name" value="Transl_elong_EF1A/Init_IF2_C"/>
</dbReference>
<keyword evidence="6" id="KW-0648">Protein biosynthesis</keyword>
<dbReference type="InterPro" id="IPR050100">
    <property type="entry name" value="TRAFAC_GTPase_members"/>
</dbReference>
<dbReference type="FunFam" id="3.40.50.300:FF:000204">
    <property type="entry name" value="Translation elongation factor Tu"/>
    <property type="match status" value="1"/>
</dbReference>
<keyword evidence="4" id="KW-0547">Nucleotide-binding</keyword>
<evidence type="ECO:0000256" key="4">
    <source>
        <dbReference type="ARBA" id="ARBA00022741"/>
    </source>
</evidence>
<dbReference type="FunFam" id="2.40.30.10:FF:000020">
    <property type="entry name" value="Translation elongation factor EF-1"/>
    <property type="match status" value="1"/>
</dbReference>
<evidence type="ECO:0000256" key="9">
    <source>
        <dbReference type="SAM" id="MobiDB-lite"/>
    </source>
</evidence>
<dbReference type="InterPro" id="IPR000795">
    <property type="entry name" value="T_Tr_GTP-bd_dom"/>
</dbReference>
<dbReference type="FunFam" id="2.40.30.10:FF:000121">
    <property type="entry name" value="Translation elongation factor Tu"/>
    <property type="match status" value="1"/>
</dbReference>
<evidence type="ECO:0000256" key="2">
    <source>
        <dbReference type="ARBA" id="ARBA00007249"/>
    </source>
</evidence>
<dbReference type="Pfam" id="PF00009">
    <property type="entry name" value="GTP_EFTU"/>
    <property type="match status" value="1"/>
</dbReference>
<evidence type="ECO:0000259" key="10">
    <source>
        <dbReference type="PROSITE" id="PS51722"/>
    </source>
</evidence>
<proteinExistence type="inferred from homology"/>
<dbReference type="InterPro" id="IPR054696">
    <property type="entry name" value="GTP-eEF1A_C"/>
</dbReference>
<evidence type="ECO:0000256" key="8">
    <source>
        <dbReference type="ARBA" id="ARBA00049117"/>
    </source>
</evidence>
<dbReference type="Gene3D" id="2.40.30.10">
    <property type="entry name" value="Translation factors"/>
    <property type="match status" value="2"/>
</dbReference>
<keyword evidence="5" id="KW-0378">Hydrolase</keyword>
<dbReference type="Gene3D" id="3.40.50.300">
    <property type="entry name" value="P-loop containing nucleotide triphosphate hydrolases"/>
    <property type="match status" value="1"/>
</dbReference>
<dbReference type="EMBL" id="CANTFK010000921">
    <property type="protein sequence ID" value="CAI5733557.1"/>
    <property type="molecule type" value="Genomic_DNA"/>
</dbReference>
<comment type="subcellular location">
    <subcellularLocation>
        <location evidence="1">Cytoplasm</location>
    </subcellularLocation>
</comment>
<evidence type="ECO:0000256" key="7">
    <source>
        <dbReference type="ARBA" id="ARBA00023134"/>
    </source>
</evidence>
<dbReference type="GO" id="GO:0005737">
    <property type="term" value="C:cytoplasm"/>
    <property type="evidence" value="ECO:0007669"/>
    <property type="project" value="UniProtKB-SubCell"/>
</dbReference>
<dbReference type="SUPFAM" id="SSF52540">
    <property type="entry name" value="P-loop containing nucleoside triphosphate hydrolases"/>
    <property type="match status" value="1"/>
</dbReference>
<dbReference type="PANTHER" id="PTHR23115">
    <property type="entry name" value="TRANSLATION FACTOR"/>
    <property type="match status" value="1"/>
</dbReference>
<evidence type="ECO:0000313" key="11">
    <source>
        <dbReference type="EMBL" id="CAI5733557.1"/>
    </source>
</evidence>
<dbReference type="CDD" id="cd16267">
    <property type="entry name" value="HBS1-like_II"/>
    <property type="match status" value="1"/>
</dbReference>
<reference evidence="11" key="1">
    <citation type="submission" date="2022-12" db="EMBL/GenBank/DDBJ databases">
        <authorList>
            <person name="Webb A."/>
        </authorList>
    </citation>
    <scope>NUCLEOTIDE SEQUENCE</scope>
    <source>
        <strain evidence="11">Pf2</strain>
    </source>
</reference>
<dbReference type="InterPro" id="IPR027417">
    <property type="entry name" value="P-loop_NTPase"/>
</dbReference>